<dbReference type="Proteomes" id="UP001221189">
    <property type="component" value="Unassembled WGS sequence"/>
</dbReference>
<keyword evidence="3 6" id="KW-0812">Transmembrane</keyword>
<feature type="transmembrane region" description="Helical" evidence="6">
    <location>
        <begin position="827"/>
        <end position="847"/>
    </location>
</feature>
<dbReference type="Pfam" id="PF02687">
    <property type="entry name" value="FtsX"/>
    <property type="match status" value="2"/>
</dbReference>
<evidence type="ECO:0000256" key="4">
    <source>
        <dbReference type="ARBA" id="ARBA00022989"/>
    </source>
</evidence>
<accession>A0ABT5KGW5</accession>
<evidence type="ECO:0000313" key="8">
    <source>
        <dbReference type="EMBL" id="MDC8773136.1"/>
    </source>
</evidence>
<keyword evidence="5 6" id="KW-0472">Membrane</keyword>
<evidence type="ECO:0000256" key="5">
    <source>
        <dbReference type="ARBA" id="ARBA00023136"/>
    </source>
</evidence>
<feature type="transmembrane region" description="Helical" evidence="6">
    <location>
        <begin position="778"/>
        <end position="807"/>
    </location>
</feature>
<proteinExistence type="predicted"/>
<sequence length="862" mass="89837">MSWAWLTQLSWPALRHQAGRQLLALLSITLGVALAFAVHLLNSSALNEFSKAAASLNGAPDLVLRGTQGPLSESSYAAVAKLPGLSLVAPVLEGQAQAVGADGKRFNLRVIGLDVLQSGPLGPELMPSELKSISSLLDPATVFLNPAAIARLGGKAERLSLRAAQGTGAAHSQDFAVGPAIAATGSALAVLDISGAQLLLGRLGELDRIDLRLEAGQNVSTWLANNALPQGLTAAPPPDEGARLSAMTRAYRVNLGVLSLMALFTGSFLVFAVMSLSVAQRQPQLALLGVLGMTAKERAALIMAEGLALGLLGSAAGLLLGYALASVGQQVLGAGLGFAVGKAGGKGFGLALSAAQIGAAAIFGVIGVLISLAACALPAWSVRRMPVALVLRGLGNELEPAPPSWLGPGLLLAGLVLAFVPPLPAWPDVPLAAYAAMFLLLLGGIACVPALLRLTLGLLSVLPKAMSGSALLALVRERARDQAGEASRSLAGVLVALSLSVAMLVMVGSFRDSLTQWLDQMLPADFYVRSSLRMQAGQGAALPPDYAPALCASGLAKTVTGQRSSSVWLDEHAEAIDLMAREFKVDQLPLVRPLVGPLAGPIVEPLAGASTALPVYINEHLRDQLQLRPGQSLTLRLTPGGARQEAYVRGVWRDYARQSGALMLQLSDYQRWSGDMQLTELYIWLKPGLASAEAGPQLKALQPNNPDDLEFAAVGELKAMSLSIFERSFAVTHWLQAVALGIGLFGIAASQSAQVLARRREFGLLRHLGLTRADVLRLLAIEAALLSGVGALAGLGLGLALSGVLVWVVNPQSFHWSMDMSLPWPRLLALLGAVFLAGLSASMLAAWRATGDAVVQAVKEDW</sequence>
<evidence type="ECO:0000256" key="6">
    <source>
        <dbReference type="SAM" id="Phobius"/>
    </source>
</evidence>
<dbReference type="EMBL" id="JAQQXT010000010">
    <property type="protein sequence ID" value="MDC8773136.1"/>
    <property type="molecule type" value="Genomic_DNA"/>
</dbReference>
<feature type="transmembrane region" description="Helical" evidence="6">
    <location>
        <begin position="734"/>
        <end position="757"/>
    </location>
</feature>
<evidence type="ECO:0000259" key="7">
    <source>
        <dbReference type="Pfam" id="PF02687"/>
    </source>
</evidence>
<evidence type="ECO:0000313" key="9">
    <source>
        <dbReference type="Proteomes" id="UP001221189"/>
    </source>
</evidence>
<keyword evidence="4 6" id="KW-1133">Transmembrane helix</keyword>
<comment type="caution">
    <text evidence="8">The sequence shown here is derived from an EMBL/GenBank/DDBJ whole genome shotgun (WGS) entry which is preliminary data.</text>
</comment>
<feature type="transmembrane region" description="Helical" evidence="6">
    <location>
        <begin position="359"/>
        <end position="382"/>
    </location>
</feature>
<organism evidence="8 9">
    <name type="scientific">Roseateles albus</name>
    <dbReference type="NCBI Taxonomy" id="2987525"/>
    <lineage>
        <taxon>Bacteria</taxon>
        <taxon>Pseudomonadati</taxon>
        <taxon>Pseudomonadota</taxon>
        <taxon>Betaproteobacteria</taxon>
        <taxon>Burkholderiales</taxon>
        <taxon>Sphaerotilaceae</taxon>
        <taxon>Roseateles</taxon>
    </lineage>
</organism>
<gene>
    <name evidence="8" type="ORF">PRZ03_16230</name>
</gene>
<name>A0ABT5KGW5_9BURK</name>
<evidence type="ECO:0000256" key="3">
    <source>
        <dbReference type="ARBA" id="ARBA00022692"/>
    </source>
</evidence>
<feature type="transmembrane region" description="Helical" evidence="6">
    <location>
        <begin position="331"/>
        <end position="352"/>
    </location>
</feature>
<feature type="transmembrane region" description="Helical" evidence="6">
    <location>
        <begin position="432"/>
        <end position="452"/>
    </location>
</feature>
<feature type="domain" description="ABC3 transporter permease C-terminal" evidence="7">
    <location>
        <begin position="257"/>
        <end position="386"/>
    </location>
</feature>
<keyword evidence="9" id="KW-1185">Reference proteome</keyword>
<dbReference type="InterPro" id="IPR038766">
    <property type="entry name" value="Membrane_comp_ABC_pdt"/>
</dbReference>
<feature type="transmembrane region" description="Helical" evidence="6">
    <location>
        <begin position="487"/>
        <end position="510"/>
    </location>
</feature>
<evidence type="ECO:0000256" key="1">
    <source>
        <dbReference type="ARBA" id="ARBA00004651"/>
    </source>
</evidence>
<keyword evidence="2" id="KW-1003">Cell membrane</keyword>
<feature type="transmembrane region" description="Helical" evidence="6">
    <location>
        <begin position="300"/>
        <end position="325"/>
    </location>
</feature>
<feature type="domain" description="ABC3 transporter permease C-terminal" evidence="7">
    <location>
        <begin position="738"/>
        <end position="850"/>
    </location>
</feature>
<protein>
    <submittedName>
        <fullName evidence="8">ABC transporter permease</fullName>
    </submittedName>
</protein>
<dbReference type="PANTHER" id="PTHR30287">
    <property type="entry name" value="MEMBRANE COMPONENT OF PREDICTED ABC SUPERFAMILY METABOLITE UPTAKE TRANSPORTER"/>
    <property type="match status" value="1"/>
</dbReference>
<comment type="subcellular location">
    <subcellularLocation>
        <location evidence="1">Cell membrane</location>
        <topology evidence="1">Multi-pass membrane protein</topology>
    </subcellularLocation>
</comment>
<dbReference type="PANTHER" id="PTHR30287:SF2">
    <property type="entry name" value="BLL1001 PROTEIN"/>
    <property type="match status" value="1"/>
</dbReference>
<evidence type="ECO:0000256" key="2">
    <source>
        <dbReference type="ARBA" id="ARBA00022475"/>
    </source>
</evidence>
<feature type="transmembrane region" description="Helical" evidence="6">
    <location>
        <begin position="255"/>
        <end position="279"/>
    </location>
</feature>
<dbReference type="RefSeq" id="WP_273601313.1">
    <property type="nucleotide sequence ID" value="NZ_JAQQXT010000010.1"/>
</dbReference>
<dbReference type="InterPro" id="IPR003838">
    <property type="entry name" value="ABC3_permease_C"/>
</dbReference>
<feature type="transmembrane region" description="Helical" evidence="6">
    <location>
        <begin position="402"/>
        <end position="420"/>
    </location>
</feature>
<reference evidence="8 9" key="1">
    <citation type="submission" date="2022-10" db="EMBL/GenBank/DDBJ databases">
        <title>Paucibacter sp. hw1 Genome sequencing.</title>
        <authorList>
            <person name="Park S."/>
        </authorList>
    </citation>
    <scope>NUCLEOTIDE SEQUENCE [LARGE SCALE GENOMIC DNA]</scope>
    <source>
        <strain evidence="9">hw1</strain>
    </source>
</reference>